<proteinExistence type="predicted"/>
<protein>
    <submittedName>
        <fullName evidence="1">Uncharacterized protein</fullName>
    </submittedName>
</protein>
<keyword evidence="3" id="KW-1185">Reference proteome</keyword>
<evidence type="ECO:0000313" key="2">
    <source>
        <dbReference type="EMBL" id="OEJ66114.1"/>
    </source>
</evidence>
<dbReference type="EMBL" id="MCGG01000039">
    <property type="protein sequence ID" value="OEJ66114.1"/>
    <property type="molecule type" value="Genomic_DNA"/>
</dbReference>
<dbReference type="STRING" id="28181.BEN30_12975"/>
<dbReference type="AlphaFoldDB" id="A0A1E5Q675"/>
<gene>
    <name evidence="2" type="ORF">BEN30_12975</name>
    <name evidence="1" type="ORF">BEN30_13065</name>
</gene>
<dbReference type="RefSeq" id="WP_069958509.1">
    <property type="nucleotide sequence ID" value="NZ_MCGG01000039.1"/>
</dbReference>
<organism evidence="1 3">
    <name type="scientific">Magnetovibrio blakemorei</name>
    <dbReference type="NCBI Taxonomy" id="28181"/>
    <lineage>
        <taxon>Bacteria</taxon>
        <taxon>Pseudomonadati</taxon>
        <taxon>Pseudomonadota</taxon>
        <taxon>Alphaproteobacteria</taxon>
        <taxon>Rhodospirillales</taxon>
        <taxon>Magnetovibrionaceae</taxon>
        <taxon>Magnetovibrio</taxon>
    </lineage>
</organism>
<reference evidence="1" key="1">
    <citation type="submission" date="2016-07" db="EMBL/GenBank/DDBJ databases">
        <authorList>
            <person name="Trubitsyn D."/>
            <person name="Abreu F.A."/>
            <person name="Ward B."/>
            <person name="Taylor T."/>
            <person name="Hattori M."/>
            <person name="Kondo S."/>
            <person name="Trivedi U."/>
            <person name="Staniland S."/>
            <person name="Lins U."/>
            <person name="Bazylinski D.A."/>
        </authorList>
    </citation>
    <scope>NUCLEOTIDE SEQUENCE</scope>
    <source>
        <strain evidence="1">MV-1</strain>
    </source>
</reference>
<sequence length="154" mass="17493">MRTYLEQVRDGKSGIHLADYRHTHDTLCCIDALVSPLSTILIEGALHGKPVMCFLPNDEKSARHFNLVAPLTHFDDMFSMPEIIVADGQSQLIPKLSELMEHVGDEAFQSQLKQKCSFFVEPFDSPYGDRLVAFLEMIITDFNSQLPMNSVRYE</sequence>
<comment type="caution">
    <text evidence="1">The sequence shown here is derived from an EMBL/GenBank/DDBJ whole genome shotgun (WGS) entry which is preliminary data.</text>
</comment>
<evidence type="ECO:0000313" key="1">
    <source>
        <dbReference type="EMBL" id="OEJ66077.1"/>
    </source>
</evidence>
<reference evidence="3" key="2">
    <citation type="submission" date="2016-07" db="EMBL/GenBank/DDBJ databases">
        <authorList>
            <person name="Florea S."/>
            <person name="Webb J.S."/>
            <person name="Jaromczyk J."/>
            <person name="Schardl C.L."/>
        </authorList>
    </citation>
    <scope>NUCLEOTIDE SEQUENCE [LARGE SCALE GENOMIC DNA]</scope>
    <source>
        <strain evidence="3">MV-1</strain>
    </source>
</reference>
<name>A0A1E5Q675_9PROT</name>
<dbReference type="EMBL" id="MCGG01000040">
    <property type="protein sequence ID" value="OEJ66077.1"/>
    <property type="molecule type" value="Genomic_DNA"/>
</dbReference>
<evidence type="ECO:0000313" key="3">
    <source>
        <dbReference type="Proteomes" id="UP000095347"/>
    </source>
</evidence>
<dbReference type="Proteomes" id="UP000095347">
    <property type="component" value="Unassembled WGS sequence"/>
</dbReference>
<accession>A0A1E5Q675</accession>